<gene>
    <name evidence="1" type="ORF">CHLRE_10g454951v5</name>
</gene>
<dbReference type="GeneID" id="66055107"/>
<evidence type="ECO:0000313" key="1">
    <source>
        <dbReference type="EMBL" id="PNW77866.1"/>
    </source>
</evidence>
<organism evidence="1 2">
    <name type="scientific">Chlamydomonas reinhardtii</name>
    <name type="common">Chlamydomonas smithii</name>
    <dbReference type="NCBI Taxonomy" id="3055"/>
    <lineage>
        <taxon>Eukaryota</taxon>
        <taxon>Viridiplantae</taxon>
        <taxon>Chlorophyta</taxon>
        <taxon>core chlorophytes</taxon>
        <taxon>Chlorophyceae</taxon>
        <taxon>CS clade</taxon>
        <taxon>Chlamydomonadales</taxon>
        <taxon>Chlamydomonadaceae</taxon>
        <taxon>Chlamydomonas</taxon>
    </lineage>
</organism>
<proteinExistence type="predicted"/>
<sequence length="66" mass="7085">MYCLYLLPSHTSPRGPLPQSRQATCQQQVLSPLGSPNHIRWLSAAQFESGAHAQGLHGTQSPVGCS</sequence>
<evidence type="ECO:0000313" key="2">
    <source>
        <dbReference type="Proteomes" id="UP000006906"/>
    </source>
</evidence>
<name>A0A2K3DBF8_CHLRE</name>
<dbReference type="Proteomes" id="UP000006906">
    <property type="component" value="Chromosome 10"/>
</dbReference>
<dbReference type="AlphaFoldDB" id="A0A2K3DBF8"/>
<reference evidence="1 2" key="1">
    <citation type="journal article" date="2007" name="Science">
        <title>The Chlamydomonas genome reveals the evolution of key animal and plant functions.</title>
        <authorList>
            <person name="Merchant S.S."/>
            <person name="Prochnik S.E."/>
            <person name="Vallon O."/>
            <person name="Harris E.H."/>
            <person name="Karpowicz S.J."/>
            <person name="Witman G.B."/>
            <person name="Terry A."/>
            <person name="Salamov A."/>
            <person name="Fritz-Laylin L.K."/>
            <person name="Marechal-Drouard L."/>
            <person name="Marshall W.F."/>
            <person name="Qu L.H."/>
            <person name="Nelson D.R."/>
            <person name="Sanderfoot A.A."/>
            <person name="Spalding M.H."/>
            <person name="Kapitonov V.V."/>
            <person name="Ren Q."/>
            <person name="Ferris P."/>
            <person name="Lindquist E."/>
            <person name="Shapiro H."/>
            <person name="Lucas S.M."/>
            <person name="Grimwood J."/>
            <person name="Schmutz J."/>
            <person name="Cardol P."/>
            <person name="Cerutti H."/>
            <person name="Chanfreau G."/>
            <person name="Chen C.L."/>
            <person name="Cognat V."/>
            <person name="Croft M.T."/>
            <person name="Dent R."/>
            <person name="Dutcher S."/>
            <person name="Fernandez E."/>
            <person name="Fukuzawa H."/>
            <person name="Gonzalez-Ballester D."/>
            <person name="Gonzalez-Halphen D."/>
            <person name="Hallmann A."/>
            <person name="Hanikenne M."/>
            <person name="Hippler M."/>
            <person name="Inwood W."/>
            <person name="Jabbari K."/>
            <person name="Kalanon M."/>
            <person name="Kuras R."/>
            <person name="Lefebvre P.A."/>
            <person name="Lemaire S.D."/>
            <person name="Lobanov A.V."/>
            <person name="Lohr M."/>
            <person name="Manuell A."/>
            <person name="Meier I."/>
            <person name="Mets L."/>
            <person name="Mittag M."/>
            <person name="Mittelmeier T."/>
            <person name="Moroney J.V."/>
            <person name="Moseley J."/>
            <person name="Napoli C."/>
            <person name="Nedelcu A.M."/>
            <person name="Niyogi K."/>
            <person name="Novoselov S.V."/>
            <person name="Paulsen I.T."/>
            <person name="Pazour G."/>
            <person name="Purton S."/>
            <person name="Ral J.P."/>
            <person name="Riano-Pachon D.M."/>
            <person name="Riekhof W."/>
            <person name="Rymarquis L."/>
            <person name="Schroda M."/>
            <person name="Stern D."/>
            <person name="Umen J."/>
            <person name="Willows R."/>
            <person name="Wilson N."/>
            <person name="Zimmer S.L."/>
            <person name="Allmer J."/>
            <person name="Balk J."/>
            <person name="Bisova K."/>
            <person name="Chen C.J."/>
            <person name="Elias M."/>
            <person name="Gendler K."/>
            <person name="Hauser C."/>
            <person name="Lamb M.R."/>
            <person name="Ledford H."/>
            <person name="Long J.C."/>
            <person name="Minagawa J."/>
            <person name="Page M.D."/>
            <person name="Pan J."/>
            <person name="Pootakham W."/>
            <person name="Roje S."/>
            <person name="Rose A."/>
            <person name="Stahlberg E."/>
            <person name="Terauchi A.M."/>
            <person name="Yang P."/>
            <person name="Ball S."/>
            <person name="Bowler C."/>
            <person name="Dieckmann C.L."/>
            <person name="Gladyshev V.N."/>
            <person name="Green P."/>
            <person name="Jorgensen R."/>
            <person name="Mayfield S."/>
            <person name="Mueller-Roeber B."/>
            <person name="Rajamani S."/>
            <person name="Sayre R.T."/>
            <person name="Brokstein P."/>
            <person name="Dubchak I."/>
            <person name="Goodstein D."/>
            <person name="Hornick L."/>
            <person name="Huang Y.W."/>
            <person name="Jhaveri J."/>
            <person name="Luo Y."/>
            <person name="Martinez D."/>
            <person name="Ngau W.C."/>
            <person name="Otillar B."/>
            <person name="Poliakov A."/>
            <person name="Porter A."/>
            <person name="Szajkowski L."/>
            <person name="Werner G."/>
            <person name="Zhou K."/>
            <person name="Grigoriev I.V."/>
            <person name="Rokhsar D.S."/>
            <person name="Grossman A.R."/>
        </authorList>
    </citation>
    <scope>NUCLEOTIDE SEQUENCE [LARGE SCALE GENOMIC DNA]</scope>
    <source>
        <strain evidence="2">CC-503</strain>
    </source>
</reference>
<dbReference type="InParanoid" id="A0A2K3DBF8"/>
<dbReference type="KEGG" id="cre:CHLRE_10g454951v5"/>
<accession>A0A2K3DBF8</accession>
<dbReference type="EMBL" id="CM008971">
    <property type="protein sequence ID" value="PNW77866.1"/>
    <property type="molecule type" value="Genomic_DNA"/>
</dbReference>
<dbReference type="Gramene" id="PNW77866">
    <property type="protein sequence ID" value="PNW77866"/>
    <property type="gene ID" value="CHLRE_10g454951v5"/>
</dbReference>
<keyword evidence="2" id="KW-1185">Reference proteome</keyword>
<protein>
    <submittedName>
        <fullName evidence="1">Uncharacterized protein</fullName>
    </submittedName>
</protein>
<dbReference type="RefSeq" id="XP_042920437.1">
    <property type="nucleotide sequence ID" value="XM_043067040.1"/>
</dbReference>